<dbReference type="InterPro" id="IPR020843">
    <property type="entry name" value="ER"/>
</dbReference>
<evidence type="ECO:0000313" key="3">
    <source>
        <dbReference type="Proteomes" id="UP000054217"/>
    </source>
</evidence>
<feature type="domain" description="Enoyl reductase (ER)" evidence="1">
    <location>
        <begin position="14"/>
        <end position="338"/>
    </location>
</feature>
<dbReference type="GO" id="GO:0016651">
    <property type="term" value="F:oxidoreductase activity, acting on NAD(P)H"/>
    <property type="evidence" value="ECO:0007669"/>
    <property type="project" value="InterPro"/>
</dbReference>
<dbReference type="Pfam" id="PF08240">
    <property type="entry name" value="ADH_N"/>
    <property type="match status" value="1"/>
</dbReference>
<dbReference type="InParanoid" id="A0A0C3NRF4"/>
<dbReference type="PANTHER" id="PTHR45348">
    <property type="entry name" value="HYPOTHETICAL OXIDOREDUCTASE (EUROFUNG)"/>
    <property type="match status" value="1"/>
</dbReference>
<dbReference type="Pfam" id="PF00107">
    <property type="entry name" value="ADH_zinc_N"/>
    <property type="match status" value="1"/>
</dbReference>
<dbReference type="SUPFAM" id="SSF51735">
    <property type="entry name" value="NAD(P)-binding Rossmann-fold domains"/>
    <property type="match status" value="1"/>
</dbReference>
<dbReference type="OrthoDB" id="3233595at2759"/>
<protein>
    <recommendedName>
        <fullName evidence="1">Enoyl reductase (ER) domain-containing protein</fullName>
    </recommendedName>
</protein>
<organism evidence="2 3">
    <name type="scientific">Pisolithus tinctorius Marx 270</name>
    <dbReference type="NCBI Taxonomy" id="870435"/>
    <lineage>
        <taxon>Eukaryota</taxon>
        <taxon>Fungi</taxon>
        <taxon>Dikarya</taxon>
        <taxon>Basidiomycota</taxon>
        <taxon>Agaricomycotina</taxon>
        <taxon>Agaricomycetes</taxon>
        <taxon>Agaricomycetidae</taxon>
        <taxon>Boletales</taxon>
        <taxon>Sclerodermatineae</taxon>
        <taxon>Pisolithaceae</taxon>
        <taxon>Pisolithus</taxon>
    </lineage>
</organism>
<dbReference type="InterPro" id="IPR047122">
    <property type="entry name" value="Trans-enoyl_RdTase-like"/>
</dbReference>
<accession>A0A0C3NRF4</accession>
<dbReference type="InterPro" id="IPR013149">
    <property type="entry name" value="ADH-like_C"/>
</dbReference>
<reference evidence="3" key="2">
    <citation type="submission" date="2015-01" db="EMBL/GenBank/DDBJ databases">
        <title>Evolutionary Origins and Diversification of the Mycorrhizal Mutualists.</title>
        <authorList>
            <consortium name="DOE Joint Genome Institute"/>
            <consortium name="Mycorrhizal Genomics Consortium"/>
            <person name="Kohler A."/>
            <person name="Kuo A."/>
            <person name="Nagy L.G."/>
            <person name="Floudas D."/>
            <person name="Copeland A."/>
            <person name="Barry K.W."/>
            <person name="Cichocki N."/>
            <person name="Veneault-Fourrey C."/>
            <person name="LaButti K."/>
            <person name="Lindquist E.A."/>
            <person name="Lipzen A."/>
            <person name="Lundell T."/>
            <person name="Morin E."/>
            <person name="Murat C."/>
            <person name="Riley R."/>
            <person name="Ohm R."/>
            <person name="Sun H."/>
            <person name="Tunlid A."/>
            <person name="Henrissat B."/>
            <person name="Grigoriev I.V."/>
            <person name="Hibbett D.S."/>
            <person name="Martin F."/>
        </authorList>
    </citation>
    <scope>NUCLEOTIDE SEQUENCE [LARGE SCALE GENOMIC DNA]</scope>
    <source>
        <strain evidence="3">Marx 270</strain>
    </source>
</reference>
<dbReference type="STRING" id="870435.A0A0C3NRF4"/>
<dbReference type="CDD" id="cd08249">
    <property type="entry name" value="enoyl_reductase_like"/>
    <property type="match status" value="1"/>
</dbReference>
<dbReference type="FunCoup" id="A0A0C3NRF4">
    <property type="interactions" value="12"/>
</dbReference>
<dbReference type="InterPro" id="IPR013154">
    <property type="entry name" value="ADH-like_N"/>
</dbReference>
<dbReference type="PANTHER" id="PTHR45348:SF2">
    <property type="entry name" value="ZINC-TYPE ALCOHOL DEHYDROGENASE-LIKE PROTEIN C2E1P3.01"/>
    <property type="match status" value="1"/>
</dbReference>
<gene>
    <name evidence="2" type="ORF">M404DRAFT_158424</name>
</gene>
<dbReference type="HOGENOM" id="CLU_026673_16_5_1"/>
<reference evidence="2 3" key="1">
    <citation type="submission" date="2014-04" db="EMBL/GenBank/DDBJ databases">
        <authorList>
            <consortium name="DOE Joint Genome Institute"/>
            <person name="Kuo A."/>
            <person name="Kohler A."/>
            <person name="Costa M.D."/>
            <person name="Nagy L.G."/>
            <person name="Floudas D."/>
            <person name="Copeland A."/>
            <person name="Barry K.W."/>
            <person name="Cichocki N."/>
            <person name="Veneault-Fourrey C."/>
            <person name="LaButti K."/>
            <person name="Lindquist E.A."/>
            <person name="Lipzen A."/>
            <person name="Lundell T."/>
            <person name="Morin E."/>
            <person name="Murat C."/>
            <person name="Sun H."/>
            <person name="Tunlid A."/>
            <person name="Henrissat B."/>
            <person name="Grigoriev I.V."/>
            <person name="Hibbett D.S."/>
            <person name="Martin F."/>
            <person name="Nordberg H.P."/>
            <person name="Cantor M.N."/>
            <person name="Hua S.X."/>
        </authorList>
    </citation>
    <scope>NUCLEOTIDE SEQUENCE [LARGE SCALE GENOMIC DNA]</scope>
    <source>
        <strain evidence="2 3">Marx 270</strain>
    </source>
</reference>
<dbReference type="Gene3D" id="3.90.180.10">
    <property type="entry name" value="Medium-chain alcohol dehydrogenases, catalytic domain"/>
    <property type="match status" value="1"/>
</dbReference>
<dbReference type="InterPro" id="IPR011032">
    <property type="entry name" value="GroES-like_sf"/>
</dbReference>
<proteinExistence type="predicted"/>
<keyword evidence="3" id="KW-1185">Reference proteome</keyword>
<dbReference type="InterPro" id="IPR036291">
    <property type="entry name" value="NAD(P)-bd_dom_sf"/>
</dbReference>
<sequence>MQQQNALFLESKQGQFVVRKRPVPTPGTAELLVKVYATALNPVDWKIQQFGIFVDKYPAVLGSDIAGEVVEVGQGVTGFTKGQRVLSHGLLTENQASYQQYTLATSTFSAGIPLNLTYNQAATVPLGLDTAAVGLYSDTLGAGLTPPWMEGGQGKYPGKPILVYGGSSSVGCYAIQLARASGFSPIIAVASRIHEEYLISLGATHVIDRHGNSDELKKAITGTAAAPVEIAYDAISLPDTQQVSFDILAPNGTLVTTLQPVVNEGQANGRKVVATYGSPHHPANQILCKGLWSNLEDWLHRSIIKPGPFEVLPDGLLGIPEGLRRMKEGDAGGVKLVARPQQE</sequence>
<dbReference type="AlphaFoldDB" id="A0A0C3NRF4"/>
<dbReference type="SMART" id="SM00829">
    <property type="entry name" value="PKS_ER"/>
    <property type="match status" value="1"/>
</dbReference>
<dbReference type="Gene3D" id="3.40.50.720">
    <property type="entry name" value="NAD(P)-binding Rossmann-like Domain"/>
    <property type="match status" value="1"/>
</dbReference>
<dbReference type="EMBL" id="KN832019">
    <property type="protein sequence ID" value="KIN98110.1"/>
    <property type="molecule type" value="Genomic_DNA"/>
</dbReference>
<dbReference type="SUPFAM" id="SSF50129">
    <property type="entry name" value="GroES-like"/>
    <property type="match status" value="1"/>
</dbReference>
<dbReference type="Proteomes" id="UP000054217">
    <property type="component" value="Unassembled WGS sequence"/>
</dbReference>
<evidence type="ECO:0000313" key="2">
    <source>
        <dbReference type="EMBL" id="KIN98110.1"/>
    </source>
</evidence>
<evidence type="ECO:0000259" key="1">
    <source>
        <dbReference type="SMART" id="SM00829"/>
    </source>
</evidence>
<name>A0A0C3NRF4_PISTI</name>